<dbReference type="SUPFAM" id="SSF51905">
    <property type="entry name" value="FAD/NAD(P)-binding domain"/>
    <property type="match status" value="1"/>
</dbReference>
<evidence type="ECO:0000259" key="2">
    <source>
        <dbReference type="Pfam" id="PF01266"/>
    </source>
</evidence>
<keyword evidence="4" id="KW-1185">Reference proteome</keyword>
<protein>
    <recommendedName>
        <fullName evidence="2">FAD dependent oxidoreductase domain-containing protein</fullName>
    </recommendedName>
</protein>
<comment type="caution">
    <text evidence="3">The sequence shown here is derived from an EMBL/GenBank/DDBJ whole genome shotgun (WGS) entry which is preliminary data.</text>
</comment>
<dbReference type="Gene3D" id="3.50.50.60">
    <property type="entry name" value="FAD/NAD(P)-binding domain"/>
    <property type="match status" value="1"/>
</dbReference>
<gene>
    <name evidence="3" type="ORF">HYH03_011275</name>
</gene>
<dbReference type="InterPro" id="IPR036188">
    <property type="entry name" value="FAD/NAD-bd_sf"/>
</dbReference>
<dbReference type="Proteomes" id="UP000612055">
    <property type="component" value="Unassembled WGS sequence"/>
</dbReference>
<dbReference type="GO" id="GO:0016491">
    <property type="term" value="F:oxidoreductase activity"/>
    <property type="evidence" value="ECO:0007669"/>
    <property type="project" value="UniProtKB-KW"/>
</dbReference>
<dbReference type="GO" id="GO:0005737">
    <property type="term" value="C:cytoplasm"/>
    <property type="evidence" value="ECO:0007669"/>
    <property type="project" value="TreeGrafter"/>
</dbReference>
<feature type="domain" description="FAD dependent oxidoreductase" evidence="2">
    <location>
        <begin position="7"/>
        <end position="341"/>
    </location>
</feature>
<proteinExistence type="predicted"/>
<dbReference type="AlphaFoldDB" id="A0A835Y0J4"/>
<evidence type="ECO:0000256" key="1">
    <source>
        <dbReference type="ARBA" id="ARBA00023002"/>
    </source>
</evidence>
<dbReference type="PANTHER" id="PTHR13847">
    <property type="entry name" value="SARCOSINE DEHYDROGENASE-RELATED"/>
    <property type="match status" value="1"/>
</dbReference>
<organism evidence="3 4">
    <name type="scientific">Edaphochlamys debaryana</name>
    <dbReference type="NCBI Taxonomy" id="47281"/>
    <lineage>
        <taxon>Eukaryota</taxon>
        <taxon>Viridiplantae</taxon>
        <taxon>Chlorophyta</taxon>
        <taxon>core chlorophytes</taxon>
        <taxon>Chlorophyceae</taxon>
        <taxon>CS clade</taxon>
        <taxon>Chlamydomonadales</taxon>
        <taxon>Chlamydomonadales incertae sedis</taxon>
        <taxon>Edaphochlamys</taxon>
    </lineage>
</organism>
<evidence type="ECO:0000313" key="3">
    <source>
        <dbReference type="EMBL" id="KAG2490325.1"/>
    </source>
</evidence>
<dbReference type="InterPro" id="IPR006076">
    <property type="entry name" value="FAD-dep_OxRdtase"/>
</dbReference>
<dbReference type="EMBL" id="JAEHOE010000063">
    <property type="protein sequence ID" value="KAG2490325.1"/>
    <property type="molecule type" value="Genomic_DNA"/>
</dbReference>
<dbReference type="Pfam" id="PF01266">
    <property type="entry name" value="DAO"/>
    <property type="match status" value="1"/>
</dbReference>
<dbReference type="OrthoDB" id="5340195at2759"/>
<name>A0A835Y0J4_9CHLO</name>
<reference evidence="3" key="1">
    <citation type="journal article" date="2020" name="bioRxiv">
        <title>Comparative genomics of Chlamydomonas.</title>
        <authorList>
            <person name="Craig R.J."/>
            <person name="Hasan A.R."/>
            <person name="Ness R.W."/>
            <person name="Keightley P.D."/>
        </authorList>
    </citation>
    <scope>NUCLEOTIDE SEQUENCE</scope>
    <source>
        <strain evidence="3">CCAP 11/70</strain>
    </source>
</reference>
<evidence type="ECO:0000313" key="4">
    <source>
        <dbReference type="Proteomes" id="UP000612055"/>
    </source>
</evidence>
<dbReference type="PANTHER" id="PTHR13847:SF289">
    <property type="entry name" value="GLYCINE OXIDASE"/>
    <property type="match status" value="1"/>
</dbReference>
<accession>A0A835Y0J4</accession>
<sequence length="390" mass="39694">MAPAPNVIVVGAGIVGSAIAHKVARAGAKVRVLDPVTPGTGGATRMSWAWINANKKHPEHYRDLNLAGLRRWKAEWPLLVRSCGSLVLGDDDPLAGTDPAYPATRLSPEEVQRAEPALSDASASLGGHLYEQEAWVDPVEACAAMLAAAREAGAEVHVGAGAGRAERLLAERGSGGGLRVTGVETADGATHAADVVVLAAGVGSTELAAGVGVALPLLHKPAVAAVTSALTPGPPLVRHLLSGPGVFVWQRPDGTLMLGDTVAHEDASPAYAASLLARATQLLPPLAGAGLVVEAIEAAYRPWPADGHPIVGPVPSAPGLYVALMHSGVTLAPEVGALAAAELAAWDAEAGRPDPARGGAALAAAQAVLAPYRMDRDFEEGAKRAAYGWK</sequence>
<keyword evidence="1" id="KW-0560">Oxidoreductase</keyword>
<dbReference type="Gene3D" id="3.30.9.10">
    <property type="entry name" value="D-Amino Acid Oxidase, subunit A, domain 2"/>
    <property type="match status" value="1"/>
</dbReference>